<dbReference type="InterPro" id="IPR043129">
    <property type="entry name" value="ATPase_NBD"/>
</dbReference>
<sequence length="594" mass="65781">MPTRPPYSGTERKLVFAFDVGTTYSGISYTILDPGRVPEIKPVTRFPGRAQVGGDAKVPTVIYYGSDGIPQAIGAETEREGIEALAHESQWEKAEWFKLHLRPNTRTSASVTEDIPPLPRGKTAVDVFADFLNYMNECARSYIAETHLDGASLLASGRVEFILTHPNSWEGAQQTLMRRAAVQAGLIVDTATDQARVSFVTEGEASLNFCIDKGMMNESIRQGEGVTIVDAGGGTLDINTFASKGTSNDEYEEIAAAQSYFKGAIFVTRAARKYLDELLLGSRFYDEAAFMADKFDKTTKLAFRDPNDPQYIRFGNARDREPNLGIRAGQLKLDGNVIADFFEPSIKCIMDAIDEQRRLSTRQIFTVFLVGGFAASDYLFAQLQERLQSRGLDVRRPDAHMNKAVPDGAIAGLLNPTVRTRVARYTFGVQCGLPYNSAKEEHARRSANRLTLWSGDVVLPGGFESILSRNTQVSESQEFRSSFSEEASEKDGLVTDNTTSITCYRGDDPCPEFVNQDAGNFCDVFDVHADLSELIKKLEPQAGVGGGHYYRLDYDVIILFGVTEFKAQCAWRENGVEKRGPAEILFDTEVEYQM</sequence>
<evidence type="ECO:0000313" key="1">
    <source>
        <dbReference type="EMBL" id="KAF9442562.1"/>
    </source>
</evidence>
<gene>
    <name evidence="1" type="ORF">P691DRAFT_810428</name>
</gene>
<name>A0A9P5X1I6_9AGAR</name>
<organism evidence="1 2">
    <name type="scientific">Macrolepiota fuliginosa MF-IS2</name>
    <dbReference type="NCBI Taxonomy" id="1400762"/>
    <lineage>
        <taxon>Eukaryota</taxon>
        <taxon>Fungi</taxon>
        <taxon>Dikarya</taxon>
        <taxon>Basidiomycota</taxon>
        <taxon>Agaricomycotina</taxon>
        <taxon>Agaricomycetes</taxon>
        <taxon>Agaricomycetidae</taxon>
        <taxon>Agaricales</taxon>
        <taxon>Agaricineae</taxon>
        <taxon>Agaricaceae</taxon>
        <taxon>Macrolepiota</taxon>
    </lineage>
</organism>
<keyword evidence="2" id="KW-1185">Reference proteome</keyword>
<dbReference type="CDD" id="cd10170">
    <property type="entry name" value="ASKHA_NBD_HSP70"/>
    <property type="match status" value="1"/>
</dbReference>
<dbReference type="PANTHER" id="PTHR14187:SF5">
    <property type="entry name" value="HEAT SHOCK 70 KDA PROTEIN 12A"/>
    <property type="match status" value="1"/>
</dbReference>
<dbReference type="Gene3D" id="3.30.420.40">
    <property type="match status" value="1"/>
</dbReference>
<dbReference type="SUPFAM" id="SSF53067">
    <property type="entry name" value="Actin-like ATPase domain"/>
    <property type="match status" value="2"/>
</dbReference>
<dbReference type="AlphaFoldDB" id="A0A9P5X1I6"/>
<comment type="caution">
    <text evidence="1">The sequence shown here is derived from an EMBL/GenBank/DDBJ whole genome shotgun (WGS) entry which is preliminary data.</text>
</comment>
<dbReference type="PANTHER" id="PTHR14187">
    <property type="entry name" value="ALPHA KINASE/ELONGATION FACTOR 2 KINASE"/>
    <property type="match status" value="1"/>
</dbReference>
<dbReference type="OrthoDB" id="2963168at2759"/>
<proteinExistence type="predicted"/>
<protein>
    <submittedName>
        <fullName evidence="1">Uncharacterized protein</fullName>
    </submittedName>
</protein>
<dbReference type="Proteomes" id="UP000807342">
    <property type="component" value="Unassembled WGS sequence"/>
</dbReference>
<evidence type="ECO:0000313" key="2">
    <source>
        <dbReference type="Proteomes" id="UP000807342"/>
    </source>
</evidence>
<reference evidence="1" key="1">
    <citation type="submission" date="2020-11" db="EMBL/GenBank/DDBJ databases">
        <authorList>
            <consortium name="DOE Joint Genome Institute"/>
            <person name="Ahrendt S."/>
            <person name="Riley R."/>
            <person name="Andreopoulos W."/>
            <person name="Labutti K."/>
            <person name="Pangilinan J."/>
            <person name="Ruiz-Duenas F.J."/>
            <person name="Barrasa J.M."/>
            <person name="Sanchez-Garcia M."/>
            <person name="Camarero S."/>
            <person name="Miyauchi S."/>
            <person name="Serrano A."/>
            <person name="Linde D."/>
            <person name="Babiker R."/>
            <person name="Drula E."/>
            <person name="Ayuso-Fernandez I."/>
            <person name="Pacheco R."/>
            <person name="Padilla G."/>
            <person name="Ferreira P."/>
            <person name="Barriuso J."/>
            <person name="Kellner H."/>
            <person name="Castanera R."/>
            <person name="Alfaro M."/>
            <person name="Ramirez L."/>
            <person name="Pisabarro A.G."/>
            <person name="Kuo A."/>
            <person name="Tritt A."/>
            <person name="Lipzen A."/>
            <person name="He G."/>
            <person name="Yan M."/>
            <person name="Ng V."/>
            <person name="Cullen D."/>
            <person name="Martin F."/>
            <person name="Rosso M.-N."/>
            <person name="Henrissat B."/>
            <person name="Hibbett D."/>
            <person name="Martinez A.T."/>
            <person name="Grigoriev I.V."/>
        </authorList>
    </citation>
    <scope>NUCLEOTIDE SEQUENCE</scope>
    <source>
        <strain evidence="1">MF-IS2</strain>
    </source>
</reference>
<dbReference type="EMBL" id="MU151607">
    <property type="protein sequence ID" value="KAF9442562.1"/>
    <property type="molecule type" value="Genomic_DNA"/>
</dbReference>
<accession>A0A9P5X1I6</accession>